<feature type="domain" description="POTRA" evidence="7">
    <location>
        <begin position="46"/>
        <end position="106"/>
    </location>
</feature>
<dbReference type="InterPro" id="IPR010827">
    <property type="entry name" value="BamA/TamA_POTRA"/>
</dbReference>
<dbReference type="Gene3D" id="3.10.20.310">
    <property type="entry name" value="membrane protein fhac"/>
    <property type="match status" value="1"/>
</dbReference>
<evidence type="ECO:0000259" key="7">
    <source>
        <dbReference type="Pfam" id="PF07244"/>
    </source>
</evidence>
<name>A0ABP8QVI6_9SPHI</name>
<keyword evidence="3" id="KW-0732">Signal</keyword>
<dbReference type="Gene3D" id="2.40.160.50">
    <property type="entry name" value="membrane protein fhac: a member of the omp85/tpsb transporter family"/>
    <property type="match status" value="1"/>
</dbReference>
<dbReference type="Pfam" id="PF01103">
    <property type="entry name" value="Omp85"/>
    <property type="match status" value="1"/>
</dbReference>
<evidence type="ECO:0000256" key="2">
    <source>
        <dbReference type="ARBA" id="ARBA00022692"/>
    </source>
</evidence>
<dbReference type="Proteomes" id="UP001500394">
    <property type="component" value="Unassembled WGS sequence"/>
</dbReference>
<gene>
    <name evidence="8" type="ORF">GCM10023173_03610</name>
</gene>
<evidence type="ECO:0000256" key="1">
    <source>
        <dbReference type="ARBA" id="ARBA00004370"/>
    </source>
</evidence>
<keyword evidence="4" id="KW-0472">Membrane</keyword>
<evidence type="ECO:0000256" key="5">
    <source>
        <dbReference type="ARBA" id="ARBA00023237"/>
    </source>
</evidence>
<keyword evidence="5" id="KW-0998">Cell outer membrane</keyword>
<dbReference type="PANTHER" id="PTHR12815">
    <property type="entry name" value="SORTING AND ASSEMBLY MACHINERY SAMM50 PROTEIN FAMILY MEMBER"/>
    <property type="match status" value="1"/>
</dbReference>
<dbReference type="InterPro" id="IPR000184">
    <property type="entry name" value="Bac_surfAg_D15"/>
</dbReference>
<dbReference type="Pfam" id="PF07244">
    <property type="entry name" value="POTRA"/>
    <property type="match status" value="1"/>
</dbReference>
<comment type="subcellular location">
    <subcellularLocation>
        <location evidence="1">Membrane</location>
    </subcellularLocation>
</comment>
<comment type="caution">
    <text evidence="8">The sequence shown here is derived from an EMBL/GenBank/DDBJ whole genome shotgun (WGS) entry which is preliminary data.</text>
</comment>
<evidence type="ECO:0000313" key="8">
    <source>
        <dbReference type="EMBL" id="GAA4511180.1"/>
    </source>
</evidence>
<evidence type="ECO:0000259" key="6">
    <source>
        <dbReference type="Pfam" id="PF01103"/>
    </source>
</evidence>
<keyword evidence="9" id="KW-1185">Reference proteome</keyword>
<reference evidence="9" key="1">
    <citation type="journal article" date="2019" name="Int. J. Syst. Evol. Microbiol.">
        <title>The Global Catalogue of Microorganisms (GCM) 10K type strain sequencing project: providing services to taxonomists for standard genome sequencing and annotation.</title>
        <authorList>
            <consortium name="The Broad Institute Genomics Platform"/>
            <consortium name="The Broad Institute Genome Sequencing Center for Infectious Disease"/>
            <person name="Wu L."/>
            <person name="Ma J."/>
        </authorList>
    </citation>
    <scope>NUCLEOTIDE SEQUENCE [LARGE SCALE GENOMIC DNA]</scope>
    <source>
        <strain evidence="9">JCM 17858</strain>
    </source>
</reference>
<feature type="domain" description="Bacterial surface antigen (D15)" evidence="6">
    <location>
        <begin position="525"/>
        <end position="718"/>
    </location>
</feature>
<sequence>MVTKVDIQGVPTELRESAYQYISNEIRPNSALNLTLYNIFNTKNGKYKTEKIRQVGEPPHILDSSLVDLSALQIQRFLQTKGYFKAHVSPQIETNKKKTHIHFLVEKDTLFRVGNIETEFDNRHIELIYHTEVEPFSKVKTNEPYDMDRLVALREALYMSARDKGYYDYLRQHMRVAIDTTKTRYFADLKIQVSSSDDTLRVYKINDVRLVIHTQDQLVGSNIPADTIGEVLFTDYTNQYKAKPLMRYMFLKKGENYSLANENISYDRLYETNGFRNVRINYEKVDSSRLNVTYELIPRALMSNQIEGEYTFSSGMRGFNVGNTFSHRNIFGGSELLELKVRYGLLFDPRLAGSLSQKIFNNDFQAGVNLVVPRMLLPFGWGNAGRYGLPKTTFSTSLQIFNQDQTYSNRYLINTLNYSWWQNPNLQHSYTPIVVEYRAGKFDENFRNELLEEGYQLYIASNDRQYFGLGAQYAITWNNNKLQKLDDFSFFRGAIDLSGNTLGLLSSIFNFRKNDDDSKTLFGVTYLQYFKGEVDYRLYRYLGGNKQVVFRFNGGAIVPYGNNSRLLIFEKSFYAGGMNGMRAWQARTLGPGNYNRSSIREELRRNLRNLDQLGELKLETNLEYRFRIWNNFFGAKLNGATFLDMGNIWLLRENELNRGGLFKFDRFFSQVAIGTGVGLRFDMDYFTIRLDTGLKLKDPQFEGKDQWVIQHLFDLGPFKRAYYDTHKPDRYGLFQFNFGVGMPF</sequence>
<organism evidence="8 9">
    <name type="scientific">Sphingobacterium thermophilum</name>
    <dbReference type="NCBI Taxonomy" id="768534"/>
    <lineage>
        <taxon>Bacteria</taxon>
        <taxon>Pseudomonadati</taxon>
        <taxon>Bacteroidota</taxon>
        <taxon>Sphingobacteriia</taxon>
        <taxon>Sphingobacteriales</taxon>
        <taxon>Sphingobacteriaceae</taxon>
        <taxon>Sphingobacterium</taxon>
    </lineage>
</organism>
<dbReference type="RefSeq" id="WP_345063883.1">
    <property type="nucleotide sequence ID" value="NZ_BAABGR010000004.1"/>
</dbReference>
<evidence type="ECO:0000313" key="9">
    <source>
        <dbReference type="Proteomes" id="UP001500394"/>
    </source>
</evidence>
<evidence type="ECO:0000256" key="3">
    <source>
        <dbReference type="ARBA" id="ARBA00022729"/>
    </source>
</evidence>
<dbReference type="EMBL" id="BAABGR010000004">
    <property type="protein sequence ID" value="GAA4511180.1"/>
    <property type="molecule type" value="Genomic_DNA"/>
</dbReference>
<evidence type="ECO:0000256" key="4">
    <source>
        <dbReference type="ARBA" id="ARBA00023136"/>
    </source>
</evidence>
<proteinExistence type="predicted"/>
<accession>A0ABP8QVI6</accession>
<dbReference type="InterPro" id="IPR039910">
    <property type="entry name" value="D15-like"/>
</dbReference>
<keyword evidence="2" id="KW-0812">Transmembrane</keyword>
<protein>
    <submittedName>
        <fullName evidence="8">BamA/TamA family outer membrane protein</fullName>
    </submittedName>
</protein>
<dbReference type="PANTHER" id="PTHR12815:SF47">
    <property type="entry name" value="TRANSLOCATION AND ASSEMBLY MODULE SUBUNIT TAMA"/>
    <property type="match status" value="1"/>
</dbReference>